<organism evidence="2 3">
    <name type="scientific">Sphaerisporangium rufum</name>
    <dbReference type="NCBI Taxonomy" id="1381558"/>
    <lineage>
        <taxon>Bacteria</taxon>
        <taxon>Bacillati</taxon>
        <taxon>Actinomycetota</taxon>
        <taxon>Actinomycetes</taxon>
        <taxon>Streptosporangiales</taxon>
        <taxon>Streptosporangiaceae</taxon>
        <taxon>Sphaerisporangium</taxon>
    </lineage>
</organism>
<proteinExistence type="predicted"/>
<sequence>MQRNPLGSTGLAVTPLCAGASVLGGGGQEVFGYRVDAEQAVATLLEVFDSELNFLDTSNEYGDGESERRIGAAIRAHGGLPPGFVLATKVDPDPVTGDFSGDRVRTSVAESLERLGVTRVPLLYFHDPERIDFDQAMAPGGAVEALIALRAEGVVGHLGVAGGPVDLLRRYLGTGAFEVVITHNRFTLVDRSAGPLLDDAAARGVAVVNAAPYGGGMLVKGPDAQPRYAYRLASDATRDRVRAMAEACEAHGVPLAAAALQWSMRDERIASTIVGFSAPGRVSRTLELARWPIPDELWPALARSAAPEEDWLH</sequence>
<keyword evidence="3" id="KW-1185">Reference proteome</keyword>
<dbReference type="GO" id="GO:0005829">
    <property type="term" value="C:cytosol"/>
    <property type="evidence" value="ECO:0007669"/>
    <property type="project" value="TreeGrafter"/>
</dbReference>
<dbReference type="SUPFAM" id="SSF51430">
    <property type="entry name" value="NAD(P)-linked oxidoreductase"/>
    <property type="match status" value="1"/>
</dbReference>
<dbReference type="Gene3D" id="3.20.20.100">
    <property type="entry name" value="NADP-dependent oxidoreductase domain"/>
    <property type="match status" value="1"/>
</dbReference>
<dbReference type="GO" id="GO:0016491">
    <property type="term" value="F:oxidoreductase activity"/>
    <property type="evidence" value="ECO:0007669"/>
    <property type="project" value="InterPro"/>
</dbReference>
<reference evidence="2" key="1">
    <citation type="submission" date="2021-01" db="EMBL/GenBank/DDBJ databases">
        <title>Whole genome shotgun sequence of Sphaerisporangium rufum NBRC 109079.</title>
        <authorList>
            <person name="Komaki H."/>
            <person name="Tamura T."/>
        </authorList>
    </citation>
    <scope>NUCLEOTIDE SEQUENCE</scope>
    <source>
        <strain evidence="2">NBRC 109079</strain>
    </source>
</reference>
<dbReference type="InterPro" id="IPR023210">
    <property type="entry name" value="NADP_OxRdtase_dom"/>
</dbReference>
<gene>
    <name evidence="2" type="ORF">Sru01_50820</name>
</gene>
<protein>
    <submittedName>
        <fullName evidence="2">Oxidoreductase aryl-alcohol dehydrogenase like protein</fullName>
    </submittedName>
</protein>
<comment type="caution">
    <text evidence="2">The sequence shown here is derived from an EMBL/GenBank/DDBJ whole genome shotgun (WGS) entry which is preliminary data.</text>
</comment>
<dbReference type="CDD" id="cd19090">
    <property type="entry name" value="AKR_AKR15A-like"/>
    <property type="match status" value="1"/>
</dbReference>
<dbReference type="PANTHER" id="PTHR42686:SF1">
    <property type="entry name" value="GH17980P-RELATED"/>
    <property type="match status" value="1"/>
</dbReference>
<dbReference type="InterPro" id="IPR020471">
    <property type="entry name" value="AKR"/>
</dbReference>
<name>A0A919V784_9ACTN</name>
<evidence type="ECO:0000313" key="2">
    <source>
        <dbReference type="EMBL" id="GII80100.1"/>
    </source>
</evidence>
<dbReference type="Proteomes" id="UP000655287">
    <property type="component" value="Unassembled WGS sequence"/>
</dbReference>
<dbReference type="InterPro" id="IPR036812">
    <property type="entry name" value="NAD(P)_OxRdtase_dom_sf"/>
</dbReference>
<dbReference type="PANTHER" id="PTHR42686">
    <property type="entry name" value="GH17980P-RELATED"/>
    <property type="match status" value="1"/>
</dbReference>
<evidence type="ECO:0000313" key="3">
    <source>
        <dbReference type="Proteomes" id="UP000655287"/>
    </source>
</evidence>
<accession>A0A919V784</accession>
<evidence type="ECO:0000259" key="1">
    <source>
        <dbReference type="Pfam" id="PF00248"/>
    </source>
</evidence>
<dbReference type="AlphaFoldDB" id="A0A919V784"/>
<dbReference type="RefSeq" id="WP_203990407.1">
    <property type="nucleotide sequence ID" value="NZ_BOOU01000068.1"/>
</dbReference>
<dbReference type="Pfam" id="PF00248">
    <property type="entry name" value="Aldo_ket_red"/>
    <property type="match status" value="1"/>
</dbReference>
<dbReference type="EMBL" id="BOOU01000068">
    <property type="protein sequence ID" value="GII80100.1"/>
    <property type="molecule type" value="Genomic_DNA"/>
</dbReference>
<feature type="domain" description="NADP-dependent oxidoreductase" evidence="1">
    <location>
        <begin position="16"/>
        <end position="301"/>
    </location>
</feature>